<dbReference type="Gene3D" id="2.40.160.20">
    <property type="match status" value="1"/>
</dbReference>
<feature type="signal peptide" evidence="2">
    <location>
        <begin position="1"/>
        <end position="21"/>
    </location>
</feature>
<feature type="domain" description="Outer membrane protein beta-barrel" evidence="3">
    <location>
        <begin position="7"/>
        <end position="255"/>
    </location>
</feature>
<dbReference type="Proteomes" id="UP000054742">
    <property type="component" value="Unassembled WGS sequence"/>
</dbReference>
<dbReference type="SUPFAM" id="SSF56925">
    <property type="entry name" value="OMPA-like"/>
    <property type="match status" value="1"/>
</dbReference>
<feature type="chain" id="PRO_5006911886" evidence="2">
    <location>
        <begin position="22"/>
        <end position="258"/>
    </location>
</feature>
<keyword evidence="5" id="KW-1185">Reference proteome</keyword>
<keyword evidence="1 2" id="KW-0732">Signal</keyword>
<evidence type="ECO:0000256" key="1">
    <source>
        <dbReference type="ARBA" id="ARBA00022729"/>
    </source>
</evidence>
<dbReference type="EMBL" id="LNXV01000029">
    <property type="protein sequence ID" value="KTC81475.1"/>
    <property type="molecule type" value="Genomic_DNA"/>
</dbReference>
<evidence type="ECO:0000259" key="3">
    <source>
        <dbReference type="Pfam" id="PF13505"/>
    </source>
</evidence>
<dbReference type="PATRIC" id="fig|29422.6.peg.2127"/>
<organism evidence="4 5">
    <name type="scientific">Legionella brunensis</name>
    <dbReference type="NCBI Taxonomy" id="29422"/>
    <lineage>
        <taxon>Bacteria</taxon>
        <taxon>Pseudomonadati</taxon>
        <taxon>Pseudomonadota</taxon>
        <taxon>Gammaproteobacteria</taxon>
        <taxon>Legionellales</taxon>
        <taxon>Legionellaceae</taxon>
        <taxon>Legionella</taxon>
    </lineage>
</organism>
<dbReference type="STRING" id="29422.Lbru_1995"/>
<accession>A0A0W0SDC6</accession>
<dbReference type="InterPro" id="IPR027385">
    <property type="entry name" value="Beta-barrel_OMP"/>
</dbReference>
<gene>
    <name evidence="4" type="ORF">Lbru_1995</name>
</gene>
<reference evidence="4 5" key="1">
    <citation type="submission" date="2015-11" db="EMBL/GenBank/DDBJ databases">
        <title>Genomic analysis of 38 Legionella species identifies large and diverse effector repertoires.</title>
        <authorList>
            <person name="Burstein D."/>
            <person name="Amaro F."/>
            <person name="Zusman T."/>
            <person name="Lifshitz Z."/>
            <person name="Cohen O."/>
            <person name="Gilbert J.A."/>
            <person name="Pupko T."/>
            <person name="Shuman H.A."/>
            <person name="Segal G."/>
        </authorList>
    </citation>
    <scope>NUCLEOTIDE SEQUENCE [LARGE SCALE GENOMIC DNA]</scope>
    <source>
        <strain evidence="4 5">ATCC 43878</strain>
    </source>
</reference>
<evidence type="ECO:0000256" key="2">
    <source>
        <dbReference type="SAM" id="SignalP"/>
    </source>
</evidence>
<proteinExistence type="predicted"/>
<dbReference type="AlphaFoldDB" id="A0A0W0SDC6"/>
<comment type="caution">
    <text evidence="4">The sequence shown here is derived from an EMBL/GenBank/DDBJ whole genome shotgun (WGS) entry which is preliminary data.</text>
</comment>
<sequence>MKNTLKFGLAGLIAASSSAFSAVPGDGWYAGLMGTLSHTPSMDFTISSTDFTTINSFLTSLGYAPLTSTAGSVNYSSIGGGGGGQLGYRYCGFRFEGELFYNYNSYDDITLGGYTLNTSPNSTLAYPFSNLSISGNTTLGAALFNVYYDFYDMDWDDVSWMPYIGLGIGYGYVRNKVNLEFNSTNSSGATVVTTLVDLSENTSTPVGQAILGVSYLFNDSFSMGLDYRYMTTRELSSFNERFTLHTLNLNFNYWFNNA</sequence>
<dbReference type="RefSeq" id="WP_058441989.1">
    <property type="nucleotide sequence ID" value="NZ_CAAAHU010000005.1"/>
</dbReference>
<evidence type="ECO:0000313" key="4">
    <source>
        <dbReference type="EMBL" id="KTC81475.1"/>
    </source>
</evidence>
<dbReference type="Pfam" id="PF13505">
    <property type="entry name" value="OMP_b-brl"/>
    <property type="match status" value="1"/>
</dbReference>
<name>A0A0W0SDC6_9GAMM</name>
<protein>
    <submittedName>
        <fullName evidence="4">Opacity protein-like surface antigen</fullName>
    </submittedName>
</protein>
<evidence type="ECO:0000313" key="5">
    <source>
        <dbReference type="Proteomes" id="UP000054742"/>
    </source>
</evidence>
<dbReference type="InterPro" id="IPR011250">
    <property type="entry name" value="OMP/PagP_B-barrel"/>
</dbReference>
<dbReference type="OrthoDB" id="5647185at2"/>